<feature type="region of interest" description="Disordered" evidence="1">
    <location>
        <begin position="78"/>
        <end position="97"/>
    </location>
</feature>
<dbReference type="EMBL" id="CAFBPA010000247">
    <property type="protein sequence ID" value="CAB5017130.1"/>
    <property type="molecule type" value="Genomic_DNA"/>
</dbReference>
<accession>A0A6J7QHA7</accession>
<organism evidence="2">
    <name type="scientific">freshwater metagenome</name>
    <dbReference type="NCBI Taxonomy" id="449393"/>
    <lineage>
        <taxon>unclassified sequences</taxon>
        <taxon>metagenomes</taxon>
        <taxon>ecological metagenomes</taxon>
    </lineage>
</organism>
<gene>
    <name evidence="2" type="ORF">UFOPK4043_01372</name>
</gene>
<evidence type="ECO:0000256" key="1">
    <source>
        <dbReference type="SAM" id="MobiDB-lite"/>
    </source>
</evidence>
<dbReference type="AlphaFoldDB" id="A0A6J7QHA7"/>
<reference evidence="2" key="1">
    <citation type="submission" date="2020-05" db="EMBL/GenBank/DDBJ databases">
        <authorList>
            <person name="Chiriac C."/>
            <person name="Salcher M."/>
            <person name="Ghai R."/>
            <person name="Kavagutti S V."/>
        </authorList>
    </citation>
    <scope>NUCLEOTIDE SEQUENCE</scope>
</reference>
<protein>
    <submittedName>
        <fullName evidence="2">Unannotated protein</fullName>
    </submittedName>
</protein>
<evidence type="ECO:0000313" key="2">
    <source>
        <dbReference type="EMBL" id="CAB5017130.1"/>
    </source>
</evidence>
<sequence length="97" mass="10009">MPPDAVAEETEETVNLIVEAVVPEIVVYVPSKGAPKPATTTEAPTAIPCAMLVVKVTVPAAADALDTVNSLRRISEAPPPPPALVLLPVPPPFQPPS</sequence>
<name>A0A6J7QHA7_9ZZZZ</name>
<proteinExistence type="predicted"/>